<protein>
    <submittedName>
        <fullName evidence="1">Uncharacterized protein</fullName>
    </submittedName>
</protein>
<sequence length="95" mass="10872">MSREKYGQVGAEKKKKFELNNVFIDRAALTGCRPRTPERLVCQQMSSPLCAIFFTLTNRNRKLGSAKRPSGDLWTFIAVILSRLAVWKKIPAFRL</sequence>
<evidence type="ECO:0000313" key="1">
    <source>
        <dbReference type="EMBL" id="KAK3745950.1"/>
    </source>
</evidence>
<reference evidence="1" key="1">
    <citation type="journal article" date="2023" name="G3 (Bethesda)">
        <title>A reference genome for the long-term kleptoplast-retaining sea slug Elysia crispata morphotype clarki.</title>
        <authorList>
            <person name="Eastman K.E."/>
            <person name="Pendleton A.L."/>
            <person name="Shaikh M.A."/>
            <person name="Suttiyut T."/>
            <person name="Ogas R."/>
            <person name="Tomko P."/>
            <person name="Gavelis G."/>
            <person name="Widhalm J.R."/>
            <person name="Wisecaver J.H."/>
        </authorList>
    </citation>
    <scope>NUCLEOTIDE SEQUENCE</scope>
    <source>
        <strain evidence="1">ECLA1</strain>
    </source>
</reference>
<accession>A0AAE0YHY5</accession>
<name>A0AAE0YHY5_9GAST</name>
<proteinExistence type="predicted"/>
<evidence type="ECO:0000313" key="2">
    <source>
        <dbReference type="Proteomes" id="UP001283361"/>
    </source>
</evidence>
<comment type="caution">
    <text evidence="1">The sequence shown here is derived from an EMBL/GenBank/DDBJ whole genome shotgun (WGS) entry which is preliminary data.</text>
</comment>
<dbReference type="Proteomes" id="UP001283361">
    <property type="component" value="Unassembled WGS sequence"/>
</dbReference>
<organism evidence="1 2">
    <name type="scientific">Elysia crispata</name>
    <name type="common">lettuce slug</name>
    <dbReference type="NCBI Taxonomy" id="231223"/>
    <lineage>
        <taxon>Eukaryota</taxon>
        <taxon>Metazoa</taxon>
        <taxon>Spiralia</taxon>
        <taxon>Lophotrochozoa</taxon>
        <taxon>Mollusca</taxon>
        <taxon>Gastropoda</taxon>
        <taxon>Heterobranchia</taxon>
        <taxon>Euthyneura</taxon>
        <taxon>Panpulmonata</taxon>
        <taxon>Sacoglossa</taxon>
        <taxon>Placobranchoidea</taxon>
        <taxon>Plakobranchidae</taxon>
        <taxon>Elysia</taxon>
    </lineage>
</organism>
<dbReference type="EMBL" id="JAWDGP010006183">
    <property type="protein sequence ID" value="KAK3745950.1"/>
    <property type="molecule type" value="Genomic_DNA"/>
</dbReference>
<dbReference type="AlphaFoldDB" id="A0AAE0YHY5"/>
<keyword evidence="2" id="KW-1185">Reference proteome</keyword>
<gene>
    <name evidence="1" type="ORF">RRG08_057750</name>
</gene>